<feature type="compositionally biased region" description="Acidic residues" evidence="6">
    <location>
        <begin position="486"/>
        <end position="496"/>
    </location>
</feature>
<name>A0A9P4UEM8_9PLEO</name>
<dbReference type="GO" id="GO:0005664">
    <property type="term" value="C:nuclear origin of replication recognition complex"/>
    <property type="evidence" value="ECO:0007669"/>
    <property type="project" value="UniProtKB-UniRule"/>
</dbReference>
<comment type="subcellular location">
    <subcellularLocation>
        <location evidence="1 5">Nucleus</location>
    </subcellularLocation>
</comment>
<dbReference type="InterPro" id="IPR056773">
    <property type="entry name" value="WHD_ORC2"/>
</dbReference>
<evidence type="ECO:0000259" key="7">
    <source>
        <dbReference type="Pfam" id="PF04084"/>
    </source>
</evidence>
<gene>
    <name evidence="9" type="ORF">P171DRAFT_258396</name>
</gene>
<feature type="compositionally biased region" description="Basic and acidic residues" evidence="6">
    <location>
        <begin position="147"/>
        <end position="157"/>
    </location>
</feature>
<evidence type="ECO:0000256" key="5">
    <source>
        <dbReference type="RuleBase" id="RU368084"/>
    </source>
</evidence>
<dbReference type="OrthoDB" id="346673at2759"/>
<dbReference type="GO" id="GO:0003688">
    <property type="term" value="F:DNA replication origin binding"/>
    <property type="evidence" value="ECO:0007669"/>
    <property type="project" value="UniProtKB-UniRule"/>
</dbReference>
<feature type="domain" description="Origin recognition complex subunit 2 RecA-like" evidence="7">
    <location>
        <begin position="247"/>
        <end position="424"/>
    </location>
</feature>
<evidence type="ECO:0000313" key="10">
    <source>
        <dbReference type="Proteomes" id="UP000799764"/>
    </source>
</evidence>
<evidence type="ECO:0000256" key="6">
    <source>
        <dbReference type="SAM" id="MobiDB-lite"/>
    </source>
</evidence>
<dbReference type="PANTHER" id="PTHR14052">
    <property type="entry name" value="ORIGIN RECOGNITION COMPLEX SUBUNIT 2"/>
    <property type="match status" value="1"/>
</dbReference>
<dbReference type="GO" id="GO:0006355">
    <property type="term" value="P:regulation of DNA-templated transcription"/>
    <property type="evidence" value="ECO:0007669"/>
    <property type="project" value="InterPro"/>
</dbReference>
<comment type="caution">
    <text evidence="9">The sequence shown here is derived from an EMBL/GenBank/DDBJ whole genome shotgun (WGS) entry which is preliminary data.</text>
</comment>
<feature type="domain" description="Origin recognition complex subunit 2 winged-helix" evidence="8">
    <location>
        <begin position="512"/>
        <end position="571"/>
    </location>
</feature>
<keyword evidence="10" id="KW-1185">Reference proteome</keyword>
<feature type="region of interest" description="Disordered" evidence="6">
    <location>
        <begin position="1"/>
        <end position="201"/>
    </location>
</feature>
<sequence length="585" mass="65298">MTSAKRKRDAQDAENTSPRKLRTQTVEEDENDSVSELEAQTPSRRGRGLLAENGTPRSILKKSGLANEFNATPKSNRRLLFATPTKAASDETPNGTPTIVRNADRSARRKSNRKLIDRTINGADSEDEALGEEDALAQQILSEEENEQARKQDKEADAQEAIPVPETPSKRPRGRPKGTGKNQLAAKARKEREPTPPNELPAHEEYFWQNRPGGSKTSNNTLTSQTLLNHDEYFETMQSYVDRHEPEKEYLLELHSRAYDQWIFELQEGFNICLYGYGSKRAITSEFAARTYQHLLDQAPYKGTKKTPKIVVVNGYTPGVTLKDILATIASAVIPKSGKLPNQTSSLLTCILDNLARDPPPHPLLVVINSVDAANLRKSAVQSTLASLAVHPSINLLCTADTPNFPLLWDVGLKAQFKFLFHDATTFASYSVEIDPVETVNELLGRSGRRIGGRDGVGFVLKSLPEHARALFRIIVAEQLALSYMDDGDQGDDEDPTATSQSKTNAPRAASEPTQGVEYRRLYRKARDEFVCTSEVVFRTLLKEFHDHQMIESRKDSMGTERLVVPFRQEELQTLLEELLLGDAF</sequence>
<keyword evidence="4 5" id="KW-0539">Nucleus</keyword>
<dbReference type="Proteomes" id="UP000799764">
    <property type="component" value="Unassembled WGS sequence"/>
</dbReference>
<accession>A0A9P4UEM8</accession>
<proteinExistence type="inferred from homology"/>
<dbReference type="Pfam" id="PF04084">
    <property type="entry name" value="RecA-like_ORC2"/>
    <property type="match status" value="1"/>
</dbReference>
<feature type="region of interest" description="Disordered" evidence="6">
    <location>
        <begin position="486"/>
        <end position="515"/>
    </location>
</feature>
<evidence type="ECO:0000313" key="9">
    <source>
        <dbReference type="EMBL" id="KAF2446377.1"/>
    </source>
</evidence>
<dbReference type="InterPro" id="IPR056772">
    <property type="entry name" value="RecA-like_ORC2"/>
</dbReference>
<dbReference type="InterPro" id="IPR007220">
    <property type="entry name" value="ORC2"/>
</dbReference>
<dbReference type="PROSITE" id="PS00354">
    <property type="entry name" value="HMGI_Y"/>
    <property type="match status" value="1"/>
</dbReference>
<evidence type="ECO:0000256" key="2">
    <source>
        <dbReference type="ARBA" id="ARBA00007421"/>
    </source>
</evidence>
<dbReference type="PANTHER" id="PTHR14052:SF0">
    <property type="entry name" value="ORIGIN RECOGNITION COMPLEX SUBUNIT 2"/>
    <property type="match status" value="1"/>
</dbReference>
<feature type="compositionally biased region" description="Acidic residues" evidence="6">
    <location>
        <begin position="26"/>
        <end position="35"/>
    </location>
</feature>
<organism evidence="9 10">
    <name type="scientific">Karstenula rhodostoma CBS 690.94</name>
    <dbReference type="NCBI Taxonomy" id="1392251"/>
    <lineage>
        <taxon>Eukaryota</taxon>
        <taxon>Fungi</taxon>
        <taxon>Dikarya</taxon>
        <taxon>Ascomycota</taxon>
        <taxon>Pezizomycotina</taxon>
        <taxon>Dothideomycetes</taxon>
        <taxon>Pleosporomycetidae</taxon>
        <taxon>Pleosporales</taxon>
        <taxon>Massarineae</taxon>
        <taxon>Didymosphaeriaceae</taxon>
        <taxon>Karstenula</taxon>
    </lineage>
</organism>
<evidence type="ECO:0000256" key="3">
    <source>
        <dbReference type="ARBA" id="ARBA00022705"/>
    </source>
</evidence>
<dbReference type="InterPro" id="IPR000637">
    <property type="entry name" value="HMGI/Y_DNA-bd_CS"/>
</dbReference>
<comment type="similarity">
    <text evidence="2 5">Belongs to the ORC2 family.</text>
</comment>
<evidence type="ECO:0000256" key="4">
    <source>
        <dbReference type="ARBA" id="ARBA00023242"/>
    </source>
</evidence>
<dbReference type="GO" id="GO:0006260">
    <property type="term" value="P:DNA replication"/>
    <property type="evidence" value="ECO:0007669"/>
    <property type="project" value="UniProtKB-UniRule"/>
</dbReference>
<keyword evidence="3 5" id="KW-0235">DNA replication</keyword>
<comment type="function">
    <text evidence="5">Component of the origin recognition complex (ORC) that binds origins of replication. DNA-binding is ATP-dependent. ORC is required to assemble the pre-replication complex necessary to initiate DNA replication.</text>
</comment>
<dbReference type="EMBL" id="MU001498">
    <property type="protein sequence ID" value="KAF2446377.1"/>
    <property type="molecule type" value="Genomic_DNA"/>
</dbReference>
<reference evidence="9" key="1">
    <citation type="journal article" date="2020" name="Stud. Mycol.">
        <title>101 Dothideomycetes genomes: a test case for predicting lifestyles and emergence of pathogens.</title>
        <authorList>
            <person name="Haridas S."/>
            <person name="Albert R."/>
            <person name="Binder M."/>
            <person name="Bloem J."/>
            <person name="Labutti K."/>
            <person name="Salamov A."/>
            <person name="Andreopoulos B."/>
            <person name="Baker S."/>
            <person name="Barry K."/>
            <person name="Bills G."/>
            <person name="Bluhm B."/>
            <person name="Cannon C."/>
            <person name="Castanera R."/>
            <person name="Culley D."/>
            <person name="Daum C."/>
            <person name="Ezra D."/>
            <person name="Gonzalez J."/>
            <person name="Henrissat B."/>
            <person name="Kuo A."/>
            <person name="Liang C."/>
            <person name="Lipzen A."/>
            <person name="Lutzoni F."/>
            <person name="Magnuson J."/>
            <person name="Mondo S."/>
            <person name="Nolan M."/>
            <person name="Ohm R."/>
            <person name="Pangilinan J."/>
            <person name="Park H.-J."/>
            <person name="Ramirez L."/>
            <person name="Alfaro M."/>
            <person name="Sun H."/>
            <person name="Tritt A."/>
            <person name="Yoshinaga Y."/>
            <person name="Zwiers L.-H."/>
            <person name="Turgeon B."/>
            <person name="Goodwin S."/>
            <person name="Spatafora J."/>
            <person name="Crous P."/>
            <person name="Grigoriev I."/>
        </authorList>
    </citation>
    <scope>NUCLEOTIDE SEQUENCE</scope>
    <source>
        <strain evidence="9">CBS 690.94</strain>
    </source>
</reference>
<evidence type="ECO:0000256" key="1">
    <source>
        <dbReference type="ARBA" id="ARBA00004123"/>
    </source>
</evidence>
<dbReference type="Pfam" id="PF24882">
    <property type="entry name" value="WHD_ORC2"/>
    <property type="match status" value="1"/>
</dbReference>
<protein>
    <recommendedName>
        <fullName evidence="5">Origin recognition complex subunit 2</fullName>
    </recommendedName>
</protein>
<dbReference type="AlphaFoldDB" id="A0A9P4UEM8"/>
<comment type="subunit">
    <text evidence="5">Component of the origin recognition complex (ORC).</text>
</comment>
<evidence type="ECO:0000259" key="8">
    <source>
        <dbReference type="Pfam" id="PF24882"/>
    </source>
</evidence>
<feature type="compositionally biased region" description="Acidic residues" evidence="6">
    <location>
        <begin position="124"/>
        <end position="135"/>
    </location>
</feature>